<organism evidence="2 3">
    <name type="scientific">Tessaracoccus defluvii</name>
    <dbReference type="NCBI Taxonomy" id="1285901"/>
    <lineage>
        <taxon>Bacteria</taxon>
        <taxon>Bacillati</taxon>
        <taxon>Actinomycetota</taxon>
        <taxon>Actinomycetes</taxon>
        <taxon>Propionibacteriales</taxon>
        <taxon>Propionibacteriaceae</taxon>
        <taxon>Tessaracoccus</taxon>
    </lineage>
</organism>
<dbReference type="Proteomes" id="UP000516117">
    <property type="component" value="Chromosome"/>
</dbReference>
<gene>
    <name evidence="2" type="ORF">H9L22_17635</name>
</gene>
<keyword evidence="3" id="KW-1185">Reference proteome</keyword>
<dbReference type="RefSeq" id="WP_187721015.1">
    <property type="nucleotide sequence ID" value="NZ_CP060789.1"/>
</dbReference>
<dbReference type="KEGG" id="tdf:H9L22_17635"/>
<dbReference type="EMBL" id="CP060789">
    <property type="protein sequence ID" value="QNP55895.1"/>
    <property type="molecule type" value="Genomic_DNA"/>
</dbReference>
<proteinExistence type="predicted"/>
<evidence type="ECO:0000256" key="1">
    <source>
        <dbReference type="SAM" id="MobiDB-lite"/>
    </source>
</evidence>
<reference evidence="2 3" key="1">
    <citation type="submission" date="2020-08" db="EMBL/GenBank/DDBJ databases">
        <title>Genome sequence of Tessaracoccus defluvii JCM 17540T.</title>
        <authorList>
            <person name="Hyun D.-W."/>
            <person name="Bae J.-W."/>
        </authorList>
    </citation>
    <scope>NUCLEOTIDE SEQUENCE [LARGE SCALE GENOMIC DNA]</scope>
    <source>
        <strain evidence="2 3">JCM 17540</strain>
    </source>
</reference>
<feature type="region of interest" description="Disordered" evidence="1">
    <location>
        <begin position="105"/>
        <end position="126"/>
    </location>
</feature>
<name>A0A7H0H5S9_9ACTN</name>
<evidence type="ECO:0000313" key="2">
    <source>
        <dbReference type="EMBL" id="QNP55895.1"/>
    </source>
</evidence>
<accession>A0A7H0H5S9</accession>
<protein>
    <submittedName>
        <fullName evidence="2">Uncharacterized protein</fullName>
    </submittedName>
</protein>
<evidence type="ECO:0000313" key="3">
    <source>
        <dbReference type="Proteomes" id="UP000516117"/>
    </source>
</evidence>
<dbReference type="AlphaFoldDB" id="A0A7H0H5S9"/>
<sequence>MEQPVPQGGPWDAVGVTVTSAAEIDAVAAVPDSFRTFLRSRVGVEDEAGCTVTSITIKASHADGYVFGAEDSDCGDSQVVWGITENQWHYVVVFLEPMPCSDLTQNSVPTGTPGLRCTDNGEARDY</sequence>